<keyword evidence="2" id="KW-1185">Reference proteome</keyword>
<reference evidence="1" key="1">
    <citation type="journal article" date="2020" name="Stud. Mycol.">
        <title>101 Dothideomycetes genomes: a test case for predicting lifestyles and emergence of pathogens.</title>
        <authorList>
            <person name="Haridas S."/>
            <person name="Albert R."/>
            <person name="Binder M."/>
            <person name="Bloem J."/>
            <person name="Labutti K."/>
            <person name="Salamov A."/>
            <person name="Andreopoulos B."/>
            <person name="Baker S."/>
            <person name="Barry K."/>
            <person name="Bills G."/>
            <person name="Bluhm B."/>
            <person name="Cannon C."/>
            <person name="Castanera R."/>
            <person name="Culley D."/>
            <person name="Daum C."/>
            <person name="Ezra D."/>
            <person name="Gonzalez J."/>
            <person name="Henrissat B."/>
            <person name="Kuo A."/>
            <person name="Liang C."/>
            <person name="Lipzen A."/>
            <person name="Lutzoni F."/>
            <person name="Magnuson J."/>
            <person name="Mondo S."/>
            <person name="Nolan M."/>
            <person name="Ohm R."/>
            <person name="Pangilinan J."/>
            <person name="Park H.-J."/>
            <person name="Ramirez L."/>
            <person name="Alfaro M."/>
            <person name="Sun H."/>
            <person name="Tritt A."/>
            <person name="Yoshinaga Y."/>
            <person name="Zwiers L.-H."/>
            <person name="Turgeon B."/>
            <person name="Goodwin S."/>
            <person name="Spatafora J."/>
            <person name="Crous P."/>
            <person name="Grigoriev I."/>
        </authorList>
    </citation>
    <scope>NUCLEOTIDE SEQUENCE</scope>
    <source>
        <strain evidence="1">CBS 675.92</strain>
    </source>
</reference>
<dbReference type="Proteomes" id="UP000800035">
    <property type="component" value="Unassembled WGS sequence"/>
</dbReference>
<dbReference type="AlphaFoldDB" id="A0A6A5UA59"/>
<organism evidence="1 2">
    <name type="scientific">Byssothecium circinans</name>
    <dbReference type="NCBI Taxonomy" id="147558"/>
    <lineage>
        <taxon>Eukaryota</taxon>
        <taxon>Fungi</taxon>
        <taxon>Dikarya</taxon>
        <taxon>Ascomycota</taxon>
        <taxon>Pezizomycotina</taxon>
        <taxon>Dothideomycetes</taxon>
        <taxon>Pleosporomycetidae</taxon>
        <taxon>Pleosporales</taxon>
        <taxon>Massarineae</taxon>
        <taxon>Massarinaceae</taxon>
        <taxon>Byssothecium</taxon>
    </lineage>
</organism>
<sequence>MDVLSTLSNRTPTDLLAAFRQEAEPLVRLWLAELQKDFDAQNSHMAAKRYHVPDTIDSRKIYWEEGNKEMPPWLLTWNRCRQSCFTLFQRLKDRLAAVPEFSHLEWVYGDPKPNFVMGWAENPRLGQVPQHDFFRVTATDGSKFVLDFTAWQFGFRDWAFVFEDYEAMYLRNWRVIPRVDEEMARMLSEEMTDEPDRKKHVELRRRIGRMGDEEMMGAGDWDICLSDRL</sequence>
<protein>
    <submittedName>
        <fullName evidence="1">Uncharacterized protein</fullName>
    </submittedName>
</protein>
<dbReference type="EMBL" id="ML976982">
    <property type="protein sequence ID" value="KAF1960829.1"/>
    <property type="molecule type" value="Genomic_DNA"/>
</dbReference>
<gene>
    <name evidence="1" type="ORF">CC80DRAFT_265506</name>
</gene>
<name>A0A6A5UA59_9PLEO</name>
<evidence type="ECO:0000313" key="2">
    <source>
        <dbReference type="Proteomes" id="UP000800035"/>
    </source>
</evidence>
<evidence type="ECO:0000313" key="1">
    <source>
        <dbReference type="EMBL" id="KAF1960829.1"/>
    </source>
</evidence>
<proteinExistence type="predicted"/>
<accession>A0A6A5UA59</accession>